<comment type="miscellaneous">
    <text evidence="10">Few gyrases are as efficient as E.coli at forming negative supercoils. Not all organisms have 2 type II topoisomerases; in organisms with a single type II topoisomerase this enzyme also has to decatenate newly replicated chromosomes.</text>
</comment>
<dbReference type="FunFam" id="3.30.565.10:FF:000002">
    <property type="entry name" value="DNA gyrase subunit B"/>
    <property type="match status" value="1"/>
</dbReference>
<dbReference type="InterPro" id="IPR003594">
    <property type="entry name" value="HATPase_dom"/>
</dbReference>
<keyword evidence="8" id="KW-0238">DNA-binding</keyword>
<keyword evidence="5 10" id="KW-0067">ATP-binding</keyword>
<dbReference type="FunFam" id="3.30.230.10:FF:000005">
    <property type="entry name" value="DNA gyrase subunit B"/>
    <property type="match status" value="1"/>
</dbReference>
<evidence type="ECO:0000256" key="9">
    <source>
        <dbReference type="ARBA" id="ARBA00023235"/>
    </source>
</evidence>
<dbReference type="SUPFAM" id="SSF54211">
    <property type="entry name" value="Ribosomal protein S5 domain 2-like"/>
    <property type="match status" value="1"/>
</dbReference>
<dbReference type="InterPro" id="IPR041423">
    <property type="entry name" value="GyrB_insert"/>
</dbReference>
<feature type="binding site" evidence="10">
    <location>
        <position position="439"/>
    </location>
    <ligand>
        <name>Mg(2+)</name>
        <dbReference type="ChEBI" id="CHEBI:18420"/>
        <label>1</label>
        <note>catalytic</note>
    </ligand>
</feature>
<evidence type="ECO:0000256" key="8">
    <source>
        <dbReference type="ARBA" id="ARBA00023125"/>
    </source>
</evidence>
<dbReference type="OrthoDB" id="5287163at2"/>
<dbReference type="GO" id="GO:0005694">
    <property type="term" value="C:chromosome"/>
    <property type="evidence" value="ECO:0007669"/>
    <property type="project" value="InterPro"/>
</dbReference>
<comment type="similarity">
    <text evidence="2 10">Belongs to the type II topoisomerase GyrB family.</text>
</comment>
<dbReference type="InterPro" id="IPR011557">
    <property type="entry name" value="GyrB"/>
</dbReference>
<dbReference type="PROSITE" id="PS00177">
    <property type="entry name" value="TOPOISOMERASE_II"/>
    <property type="match status" value="1"/>
</dbReference>
<gene>
    <name evidence="10" type="primary">gyrB</name>
    <name evidence="12" type="ORF">AXG55_00020</name>
</gene>
<dbReference type="InterPro" id="IPR013760">
    <property type="entry name" value="Topo_IIA-like_dom_sf"/>
</dbReference>
<comment type="subunit">
    <text evidence="10">Heterotetramer, composed of two GyrA and two GyrB chains. In the heterotetramer, GyrA contains the active site tyrosine that forms a transient covalent intermediate with DNA, while GyrB binds cofactors and catalyzes ATP hydrolysis.</text>
</comment>
<dbReference type="CDD" id="cd16928">
    <property type="entry name" value="HATPase_GyrB-like"/>
    <property type="match status" value="1"/>
</dbReference>
<dbReference type="InterPro" id="IPR018522">
    <property type="entry name" value="TopoIIA_CS"/>
</dbReference>
<dbReference type="InterPro" id="IPR002288">
    <property type="entry name" value="DNA_gyrase_B_C"/>
</dbReference>
<evidence type="ECO:0000256" key="6">
    <source>
        <dbReference type="ARBA" id="ARBA00022842"/>
    </source>
</evidence>
<feature type="binding site" evidence="10">
    <location>
        <position position="517"/>
    </location>
    <ligand>
        <name>Mg(2+)</name>
        <dbReference type="ChEBI" id="CHEBI:18420"/>
        <label>2</label>
    </ligand>
</feature>
<dbReference type="PROSITE" id="PS50880">
    <property type="entry name" value="TOPRIM"/>
    <property type="match status" value="1"/>
</dbReference>
<dbReference type="InterPro" id="IPR006171">
    <property type="entry name" value="TOPRIM_dom"/>
</dbReference>
<dbReference type="AlphaFoldDB" id="A0A1L4CWT1"/>
<evidence type="ECO:0000256" key="1">
    <source>
        <dbReference type="ARBA" id="ARBA00000185"/>
    </source>
</evidence>
<dbReference type="Pfam" id="PF02518">
    <property type="entry name" value="HATPase_c"/>
    <property type="match status" value="1"/>
</dbReference>
<keyword evidence="3 10" id="KW-0479">Metal-binding</keyword>
<evidence type="ECO:0000256" key="2">
    <source>
        <dbReference type="ARBA" id="ARBA00010708"/>
    </source>
</evidence>
<dbReference type="Pfam" id="PF00986">
    <property type="entry name" value="DNA_gyraseB_C"/>
    <property type="match status" value="1"/>
</dbReference>
<dbReference type="InterPro" id="IPR013759">
    <property type="entry name" value="Topo_IIA_B_C"/>
</dbReference>
<dbReference type="NCBIfam" id="NF004189">
    <property type="entry name" value="PRK05644.1"/>
    <property type="match status" value="1"/>
</dbReference>
<keyword evidence="4 10" id="KW-0547">Nucleotide-binding</keyword>
<dbReference type="FunFam" id="3.40.50.670:FF:000001">
    <property type="entry name" value="DNA topoisomerase 2"/>
    <property type="match status" value="1"/>
</dbReference>
<reference evidence="12 13" key="1">
    <citation type="submission" date="2016-10" db="EMBL/GenBank/DDBJ databases">
        <title>Silvanigrella aquatica sp. nov., isolated from a freshwater lake located in the Black Forest, Germany, description of Silvanigrellaceae fam. nov., Silvanigrellales ord. nov., reclassification of the order Bdellovibrionales in the class Oligoflexia, reclassification of the families Bacteriovoracaceae and Halobacteriovoraceae in the new order Bacteriovoracales ord. nov., and reclassification of the family Pseudobacteriovoracaceae in the order Oligoflexiales.</title>
        <authorList>
            <person name="Hahn M.W."/>
            <person name="Schmidt J."/>
            <person name="Koll U."/>
            <person name="Rohde M."/>
            <person name="Verbag S."/>
            <person name="Pitt A."/>
            <person name="Nakai R."/>
            <person name="Naganuma T."/>
            <person name="Lang E."/>
        </authorList>
    </citation>
    <scope>NUCLEOTIDE SEQUENCE [LARGE SCALE GENOMIC DNA]</scope>
    <source>
        <strain evidence="12 13">MWH-Nonnen-W8red</strain>
    </source>
</reference>
<feature type="site" description="Interaction with DNA" evidence="10">
    <location>
        <position position="467"/>
    </location>
</feature>
<dbReference type="NCBIfam" id="TIGR01059">
    <property type="entry name" value="gyrB"/>
    <property type="match status" value="1"/>
</dbReference>
<keyword evidence="7 10" id="KW-0799">Topoisomerase</keyword>
<feature type="domain" description="Toprim" evidence="11">
    <location>
        <begin position="433"/>
        <end position="550"/>
    </location>
</feature>
<dbReference type="RefSeq" id="WP_148696106.1">
    <property type="nucleotide sequence ID" value="NZ_CP017834.1"/>
</dbReference>
<dbReference type="SMART" id="SM00387">
    <property type="entry name" value="HATPase_c"/>
    <property type="match status" value="1"/>
</dbReference>
<dbReference type="GO" id="GO:0003918">
    <property type="term" value="F:DNA topoisomerase type II (double strand cut, ATP-hydrolyzing) activity"/>
    <property type="evidence" value="ECO:0007669"/>
    <property type="project" value="UniProtKB-UniRule"/>
</dbReference>
<keyword evidence="10" id="KW-0963">Cytoplasm</keyword>
<feature type="binding site" evidence="10">
    <location>
        <position position="515"/>
    </location>
    <ligand>
        <name>Mg(2+)</name>
        <dbReference type="ChEBI" id="CHEBI:18420"/>
        <label>2</label>
    </ligand>
</feature>
<dbReference type="EMBL" id="CP017834">
    <property type="protein sequence ID" value="APJ02406.1"/>
    <property type="molecule type" value="Genomic_DNA"/>
</dbReference>
<dbReference type="Gene3D" id="3.40.50.670">
    <property type="match status" value="2"/>
</dbReference>
<dbReference type="GO" id="GO:0005524">
    <property type="term" value="F:ATP binding"/>
    <property type="evidence" value="ECO:0007669"/>
    <property type="project" value="UniProtKB-UniRule"/>
</dbReference>
<dbReference type="GO" id="GO:0046872">
    <property type="term" value="F:metal ion binding"/>
    <property type="evidence" value="ECO:0007669"/>
    <property type="project" value="UniProtKB-KW"/>
</dbReference>
<evidence type="ECO:0000256" key="7">
    <source>
        <dbReference type="ARBA" id="ARBA00023029"/>
    </source>
</evidence>
<dbReference type="InterPro" id="IPR014721">
    <property type="entry name" value="Ribsml_uS5_D2-typ_fold_subgr"/>
</dbReference>
<dbReference type="CDD" id="cd03366">
    <property type="entry name" value="TOPRIM_TopoIIA_GyrB"/>
    <property type="match status" value="1"/>
</dbReference>
<dbReference type="CDD" id="cd00822">
    <property type="entry name" value="TopoII_Trans_DNA_gyrase"/>
    <property type="match status" value="1"/>
</dbReference>
<dbReference type="PRINTS" id="PR00418">
    <property type="entry name" value="TPI2FAMILY"/>
</dbReference>
<dbReference type="STRING" id="1915309.AXG55_00020"/>
<sequence>MFNKSNLFVCDPGNYEKKDDGYGSSNITVLEGLEAVRKRPGMYIGNTGTVGLHHLIYEVVDNSIDEFLAGHGSQIEITLHLDGSVTVADNARGIPVDKHPSGKSALEVVMTILHAGGKFDNEIYKTSGGLHGVGASVVNALSSYCRVEVKKNGGVYEQEYKCGIPQFDVRRIGDTTAHGTTTTFKPDGTIFQDTTEFSFDYLCSRLRELSFLNKGICIRLVDEVKDKSEEFKYEGGLVSFVEYLNRSKVVIHPKPIYMNVDKDETIIEIALQWNDSYSESVYSYANNINTAEGGAHLTGLRGALTRVVNQLASNDKAVQNLKEGLSPEDIREGLTGVVHVKLRDPQFEGQTKNKLANSRIRTLVESSLNEKLSDYFHENPDVAKKIVSKIVDAARARIAARKAKELTRRKSALDLGGLPGKIADCQDRDPANCELFIVEGDSAGGSAKQGRDRKTQAVLPLKGKILNVEKATTDKMLSNQEIRLLVQALGTGIGRHDNDVDISKLRYHKIVIMTDADVDGAHIRTLFLTFFYRQMKEVIKRGHLYIAQPPLYRYKKSKIEHYLKDEGALDKFLVETSMQDAVIIDANEKTLELSVVKNMLSCVERRNRITNILARRRSSVVVNYLANYTKLTPEIFYNKTEFENFVEELKLHVLKYGHVYAKVDFDNEHNRYYAILDIQLSGKPYHFKLDFDFISSSEFEELKRLSMQLDSTFSLPLKYSHDKKAKIIPSWVDLREFLLSEGKSGAYIQRYKGLGEMNAEQLWETTMKPSTRQFLQVTIEDAMAADDIFSMLMGDDVPPRKEFIESNALNVRNLDA</sequence>
<dbReference type="GO" id="GO:0005737">
    <property type="term" value="C:cytoplasm"/>
    <property type="evidence" value="ECO:0007669"/>
    <property type="project" value="UniProtKB-SubCell"/>
</dbReference>
<keyword evidence="6 10" id="KW-0460">Magnesium</keyword>
<dbReference type="SMART" id="SM00433">
    <property type="entry name" value="TOP2c"/>
    <property type="match status" value="1"/>
</dbReference>
<dbReference type="HAMAP" id="MF_01898">
    <property type="entry name" value="GyrB"/>
    <property type="match status" value="1"/>
</dbReference>
<dbReference type="PRINTS" id="PR01159">
    <property type="entry name" value="DNAGYRASEB"/>
</dbReference>
<dbReference type="InterPro" id="IPR001241">
    <property type="entry name" value="Topo_IIA"/>
</dbReference>
<dbReference type="SUPFAM" id="SSF56719">
    <property type="entry name" value="Type II DNA topoisomerase"/>
    <property type="match status" value="1"/>
</dbReference>
<evidence type="ECO:0000259" key="11">
    <source>
        <dbReference type="PROSITE" id="PS50880"/>
    </source>
</evidence>
<evidence type="ECO:0000313" key="13">
    <source>
        <dbReference type="Proteomes" id="UP000184731"/>
    </source>
</evidence>
<dbReference type="GO" id="GO:0006261">
    <property type="term" value="P:DNA-templated DNA replication"/>
    <property type="evidence" value="ECO:0007669"/>
    <property type="project" value="UniProtKB-UniRule"/>
</dbReference>
<dbReference type="SUPFAM" id="SSF55874">
    <property type="entry name" value="ATPase domain of HSP90 chaperone/DNA topoisomerase II/histidine kinase"/>
    <property type="match status" value="1"/>
</dbReference>
<dbReference type="Pfam" id="PF18053">
    <property type="entry name" value="GyrB_insert"/>
    <property type="match status" value="1"/>
</dbReference>
<keyword evidence="13" id="KW-1185">Reference proteome</keyword>
<dbReference type="GO" id="GO:0003677">
    <property type="term" value="F:DNA binding"/>
    <property type="evidence" value="ECO:0007669"/>
    <property type="project" value="UniProtKB-KW"/>
</dbReference>
<feature type="site" description="Interaction with DNA" evidence="10">
    <location>
        <position position="464"/>
    </location>
</feature>
<protein>
    <recommendedName>
        <fullName evidence="10">DNA gyrase subunit B</fullName>
        <ecNumber evidence="10">5.6.2.2</ecNumber>
    </recommendedName>
</protein>
<dbReference type="InterPro" id="IPR000565">
    <property type="entry name" value="Topo_IIA_B"/>
</dbReference>
<dbReference type="InterPro" id="IPR013506">
    <property type="entry name" value="Topo_IIA_bsu_dom2"/>
</dbReference>
<evidence type="ECO:0000313" key="12">
    <source>
        <dbReference type="EMBL" id="APJ02406.1"/>
    </source>
</evidence>
<dbReference type="PANTHER" id="PTHR45866">
    <property type="entry name" value="DNA GYRASE/TOPOISOMERASE SUBUNIT B"/>
    <property type="match status" value="1"/>
</dbReference>
<dbReference type="Gene3D" id="3.30.230.10">
    <property type="match status" value="1"/>
</dbReference>
<dbReference type="Pfam" id="PF00204">
    <property type="entry name" value="DNA_gyraseB"/>
    <property type="match status" value="1"/>
</dbReference>
<dbReference type="Pfam" id="PF01751">
    <property type="entry name" value="Toprim"/>
    <property type="match status" value="1"/>
</dbReference>
<dbReference type="Gene3D" id="3.30.565.10">
    <property type="entry name" value="Histidine kinase-like ATPase, C-terminal domain"/>
    <property type="match status" value="1"/>
</dbReference>
<evidence type="ECO:0000256" key="3">
    <source>
        <dbReference type="ARBA" id="ARBA00022723"/>
    </source>
</evidence>
<evidence type="ECO:0000256" key="4">
    <source>
        <dbReference type="ARBA" id="ARBA00022741"/>
    </source>
</evidence>
<name>A0A1L4CWT1_9BACT</name>
<comment type="catalytic activity">
    <reaction evidence="1 10">
        <text>ATP-dependent breakage, passage and rejoining of double-stranded DNA.</text>
        <dbReference type="EC" id="5.6.2.2"/>
    </reaction>
</comment>
<comment type="cofactor">
    <cofactor evidence="10">
        <name>Mg(2+)</name>
        <dbReference type="ChEBI" id="CHEBI:18420"/>
    </cofactor>
    <cofactor evidence="10">
        <name>Mn(2+)</name>
        <dbReference type="ChEBI" id="CHEBI:29035"/>
    </cofactor>
    <cofactor evidence="10">
        <name>Ca(2+)</name>
        <dbReference type="ChEBI" id="CHEBI:29108"/>
    </cofactor>
    <text evidence="10">Binds two Mg(2+) per subunit. The magnesium ions form salt bridges with both the protein and the DNA. Can also accept other divalent metal cations, such as Mn(2+) or Ca(2+).</text>
</comment>
<dbReference type="GO" id="GO:0006265">
    <property type="term" value="P:DNA topological change"/>
    <property type="evidence" value="ECO:0007669"/>
    <property type="project" value="UniProtKB-UniRule"/>
</dbReference>
<feature type="binding site" evidence="10">
    <location>
        <position position="515"/>
    </location>
    <ligand>
        <name>Mg(2+)</name>
        <dbReference type="ChEBI" id="CHEBI:18420"/>
        <label>1</label>
        <note>catalytic</note>
    </ligand>
</feature>
<organism evidence="12 13">
    <name type="scientific">Silvanigrella aquatica</name>
    <dbReference type="NCBI Taxonomy" id="1915309"/>
    <lineage>
        <taxon>Bacteria</taxon>
        <taxon>Pseudomonadati</taxon>
        <taxon>Bdellovibrionota</taxon>
        <taxon>Oligoflexia</taxon>
        <taxon>Silvanigrellales</taxon>
        <taxon>Silvanigrellaceae</taxon>
        <taxon>Silvanigrella</taxon>
    </lineage>
</organism>
<dbReference type="Proteomes" id="UP000184731">
    <property type="component" value="Chromosome"/>
</dbReference>
<accession>A0A1L4CWT1</accession>
<comment type="subcellular location">
    <subcellularLocation>
        <location evidence="10">Cytoplasm</location>
    </subcellularLocation>
</comment>
<dbReference type="InterPro" id="IPR036890">
    <property type="entry name" value="HATPase_C_sf"/>
</dbReference>
<dbReference type="InterPro" id="IPR020568">
    <property type="entry name" value="Ribosomal_Su5_D2-typ_SF"/>
</dbReference>
<dbReference type="KEGG" id="saqi:AXG55_00020"/>
<comment type="function">
    <text evidence="10">A type II topoisomerase that negatively supercoils closed circular double-stranded (ds) DNA in an ATP-dependent manner to modulate DNA topology and maintain chromosomes in an underwound state. Negative supercoiling favors strand separation, and DNA replication, transcription, recombination and repair, all of which involve strand separation. Also able to catalyze the interconversion of other topological isomers of dsDNA rings, including catenanes and knotted rings. Type II topoisomerases break and join 2 DNA strands simultaneously in an ATP-dependent manner.</text>
</comment>
<evidence type="ECO:0000256" key="5">
    <source>
        <dbReference type="ARBA" id="ARBA00022840"/>
    </source>
</evidence>
<dbReference type="PANTHER" id="PTHR45866:SF1">
    <property type="entry name" value="DNA GYRASE SUBUNIT B, MITOCHONDRIAL"/>
    <property type="match status" value="1"/>
</dbReference>
<proteinExistence type="inferred from homology"/>
<dbReference type="InterPro" id="IPR034160">
    <property type="entry name" value="TOPRIM_GyrB"/>
</dbReference>
<keyword evidence="9 10" id="KW-0413">Isomerase</keyword>
<dbReference type="NCBIfam" id="NF011501">
    <property type="entry name" value="PRK14939.1"/>
    <property type="match status" value="1"/>
</dbReference>
<evidence type="ECO:0000256" key="10">
    <source>
        <dbReference type="HAMAP-Rule" id="MF_01898"/>
    </source>
</evidence>
<dbReference type="EC" id="5.6.2.2" evidence="10"/>